<sequence length="70" mass="8037">LEPALLGFEPSQIELFAFPLIKLQGADYQLTTQSTRLRLNHLYLAKPFIRLYEVLNCGATDSPISRYFSF</sequence>
<feature type="non-terminal residue" evidence="1">
    <location>
        <position position="1"/>
    </location>
</feature>
<organism evidence="1 2">
    <name type="scientific">Dentiscutata erythropus</name>
    <dbReference type="NCBI Taxonomy" id="1348616"/>
    <lineage>
        <taxon>Eukaryota</taxon>
        <taxon>Fungi</taxon>
        <taxon>Fungi incertae sedis</taxon>
        <taxon>Mucoromycota</taxon>
        <taxon>Glomeromycotina</taxon>
        <taxon>Glomeromycetes</taxon>
        <taxon>Diversisporales</taxon>
        <taxon>Gigasporaceae</taxon>
        <taxon>Dentiscutata</taxon>
    </lineage>
</organism>
<accession>A0A9N9P4J5</accession>
<reference evidence="1" key="1">
    <citation type="submission" date="2021-06" db="EMBL/GenBank/DDBJ databases">
        <authorList>
            <person name="Kallberg Y."/>
            <person name="Tangrot J."/>
            <person name="Rosling A."/>
        </authorList>
    </citation>
    <scope>NUCLEOTIDE SEQUENCE</scope>
    <source>
        <strain evidence="1">MA453B</strain>
    </source>
</reference>
<proteinExistence type="predicted"/>
<dbReference type="EMBL" id="CAJVPY010024676">
    <property type="protein sequence ID" value="CAG8787088.1"/>
    <property type="molecule type" value="Genomic_DNA"/>
</dbReference>
<protein>
    <submittedName>
        <fullName evidence="1">10897_t:CDS:1</fullName>
    </submittedName>
</protein>
<gene>
    <name evidence="1" type="ORF">DERYTH_LOCUS20636</name>
</gene>
<name>A0A9N9P4J5_9GLOM</name>
<comment type="caution">
    <text evidence="1">The sequence shown here is derived from an EMBL/GenBank/DDBJ whole genome shotgun (WGS) entry which is preliminary data.</text>
</comment>
<keyword evidence="2" id="KW-1185">Reference proteome</keyword>
<evidence type="ECO:0000313" key="1">
    <source>
        <dbReference type="EMBL" id="CAG8787088.1"/>
    </source>
</evidence>
<dbReference type="AlphaFoldDB" id="A0A9N9P4J5"/>
<evidence type="ECO:0000313" key="2">
    <source>
        <dbReference type="Proteomes" id="UP000789405"/>
    </source>
</evidence>
<dbReference type="Proteomes" id="UP000789405">
    <property type="component" value="Unassembled WGS sequence"/>
</dbReference>